<dbReference type="RefSeq" id="WP_256762797.1">
    <property type="nucleotide sequence ID" value="NZ_JANIGO010000001.1"/>
</dbReference>
<sequence>MNPVHHRFDVALARDITQRIAIPNTIAAQHSKSLTSATHFISVRMLAETPPHVVGSTHALGRPHTRVQTADGGREVGEFIDTAQPTSPVLTRGVRKTALGLCLAGDFEPTPCGTSHLREGMVLDLNPHHRAGWPHFTSGNHHAPGADGLPRLSEGIQRLPHGIQCGAFDWNADRGQQLLHGCHLLPDGTGLDLIAGEAAARMPHAMVRTAMCLYPDAATLRNQRNTQDRPLAHMVARFEKILLSMNNPHHPALCQCIAEQVGHIRAAGSKQALLVAVMQAAVDIELLIRQAPMPEPKLCEGFAKLYNSLGSYACRGQLHPA</sequence>
<organism evidence="1 2">
    <name type="scientific">Limnobacter humi</name>
    <dbReference type="NCBI Taxonomy" id="1778671"/>
    <lineage>
        <taxon>Bacteria</taxon>
        <taxon>Pseudomonadati</taxon>
        <taxon>Pseudomonadota</taxon>
        <taxon>Betaproteobacteria</taxon>
        <taxon>Burkholderiales</taxon>
        <taxon>Burkholderiaceae</taxon>
        <taxon>Limnobacter</taxon>
    </lineage>
</organism>
<name>A0ABT1WC88_9BURK</name>
<keyword evidence="2" id="KW-1185">Reference proteome</keyword>
<reference evidence="1 2" key="1">
    <citation type="submission" date="2022-07" db="EMBL/GenBank/DDBJ databases">
        <authorList>
            <person name="Xamxidin M."/>
            <person name="Wu M."/>
        </authorList>
    </citation>
    <scope>NUCLEOTIDE SEQUENCE [LARGE SCALE GENOMIC DNA]</scope>
    <source>
        <strain evidence="1 2">NBRC 111650</strain>
    </source>
</reference>
<proteinExistence type="predicted"/>
<evidence type="ECO:0000313" key="1">
    <source>
        <dbReference type="EMBL" id="MCQ8895125.1"/>
    </source>
</evidence>
<dbReference type="Proteomes" id="UP001204142">
    <property type="component" value="Unassembled WGS sequence"/>
</dbReference>
<evidence type="ECO:0000313" key="2">
    <source>
        <dbReference type="Proteomes" id="UP001204142"/>
    </source>
</evidence>
<accession>A0ABT1WC88</accession>
<gene>
    <name evidence="1" type="ORF">NQT62_01570</name>
</gene>
<comment type="caution">
    <text evidence="1">The sequence shown here is derived from an EMBL/GenBank/DDBJ whole genome shotgun (WGS) entry which is preliminary data.</text>
</comment>
<dbReference type="EMBL" id="JANIGO010000001">
    <property type="protein sequence ID" value="MCQ8895125.1"/>
    <property type="molecule type" value="Genomic_DNA"/>
</dbReference>
<protein>
    <submittedName>
        <fullName evidence="1">Uncharacterized protein</fullName>
    </submittedName>
</protein>